<comment type="function">
    <text evidence="13">Lysosomal enzyme involved in the degradation pathway of dermatan sulfate and heparan sulfate.</text>
</comment>
<evidence type="ECO:0000256" key="8">
    <source>
        <dbReference type="ARBA" id="ARBA00023145"/>
    </source>
</evidence>
<evidence type="ECO:0000256" key="11">
    <source>
        <dbReference type="ARBA" id="ARBA00023228"/>
    </source>
</evidence>
<protein>
    <recommendedName>
        <fullName evidence="16">Iduronate 2-sulfatase</fullName>
        <ecNumber evidence="15">3.1.6.13</ecNumber>
    </recommendedName>
    <alternativeName>
        <fullName evidence="17">Alpha-L-iduronate sulfate sulfatase</fullName>
    </alternativeName>
</protein>
<evidence type="ECO:0000256" key="7">
    <source>
        <dbReference type="ARBA" id="ARBA00022837"/>
    </source>
</evidence>
<keyword evidence="4" id="KW-0479">Metal-binding</keyword>
<keyword evidence="8" id="KW-0865">Zymogen</keyword>
<reference evidence="20" key="1">
    <citation type="journal article" date="2004" name="Nature">
        <title>Genome duplication in the teleost fish Tetraodon nigroviridis reveals the early vertebrate proto-karyotype.</title>
        <authorList>
            <person name="Jaillon O."/>
            <person name="Aury J.-M."/>
            <person name="Brunet F."/>
            <person name="Petit J.-L."/>
            <person name="Stange-Thomann N."/>
            <person name="Mauceli E."/>
            <person name="Bouneau L."/>
            <person name="Fischer C."/>
            <person name="Ozouf-Costaz C."/>
            <person name="Bernot A."/>
            <person name="Nicaud S."/>
            <person name="Jaffe D."/>
            <person name="Fisher S."/>
            <person name="Lutfalla G."/>
            <person name="Dossat C."/>
            <person name="Segurens B."/>
            <person name="Dasilva C."/>
            <person name="Salanoubat M."/>
            <person name="Levy M."/>
            <person name="Boudet N."/>
            <person name="Castellano S."/>
            <person name="Anthouard V."/>
            <person name="Jubin C."/>
            <person name="Castelli V."/>
            <person name="Katinka M."/>
            <person name="Vacherie B."/>
            <person name="Biemont C."/>
            <person name="Skalli Z."/>
            <person name="Cattolico L."/>
            <person name="Poulain J."/>
            <person name="De Berardinis V."/>
            <person name="Cruaud C."/>
            <person name="Duprat S."/>
            <person name="Brottier P."/>
            <person name="Coutanceau J.-P."/>
            <person name="Gouzy J."/>
            <person name="Parra G."/>
            <person name="Lardier G."/>
            <person name="Chapple C."/>
            <person name="McKernan K.J."/>
            <person name="McEwan P."/>
            <person name="Bosak S."/>
            <person name="Kellis M."/>
            <person name="Volff J.-N."/>
            <person name="Guigo R."/>
            <person name="Zody M.C."/>
            <person name="Mesirov J."/>
            <person name="Lindblad-Toh K."/>
            <person name="Birren B."/>
            <person name="Nusbaum C."/>
            <person name="Kahn D."/>
            <person name="Robinson-Rechavi M."/>
            <person name="Laudet V."/>
            <person name="Schachter V."/>
            <person name="Quetier F."/>
            <person name="Saurin W."/>
            <person name="Scarpelli C."/>
            <person name="Wincker P."/>
            <person name="Lander E.S."/>
            <person name="Weissenbach J."/>
            <person name="Roest Crollius H."/>
        </authorList>
    </citation>
    <scope>NUCLEOTIDE SEQUENCE [LARGE SCALE GENOMIC DNA]</scope>
</reference>
<dbReference type="Proteomes" id="UP000007303">
    <property type="component" value="Unassembled WGS sequence"/>
</dbReference>
<dbReference type="InterPro" id="IPR024607">
    <property type="entry name" value="Sulfatase_CS"/>
</dbReference>
<dbReference type="InterPro" id="IPR000917">
    <property type="entry name" value="Sulfatase_N"/>
</dbReference>
<evidence type="ECO:0000256" key="9">
    <source>
        <dbReference type="ARBA" id="ARBA00023157"/>
    </source>
</evidence>
<evidence type="ECO:0000256" key="4">
    <source>
        <dbReference type="ARBA" id="ARBA00022723"/>
    </source>
</evidence>
<dbReference type="InParanoid" id="H3CJX5"/>
<evidence type="ECO:0000256" key="12">
    <source>
        <dbReference type="ARBA" id="ARBA00050460"/>
    </source>
</evidence>
<dbReference type="PROSITE" id="PS00149">
    <property type="entry name" value="SULFATASE_2"/>
    <property type="match status" value="1"/>
</dbReference>
<comment type="subunit">
    <text evidence="14">Monomer. The 58-kDa mature form is composed of two chains resulting from proteolitic processing, the 42-kDa chain and the 14-kDa chain that remain stably associated and form the 58-kDa intermediate form which is enzymatically active.</text>
</comment>
<keyword evidence="5" id="KW-0732">Signal</keyword>
<evidence type="ECO:0000256" key="2">
    <source>
        <dbReference type="ARBA" id="ARBA00004371"/>
    </source>
</evidence>
<dbReference type="FunFam" id="3.40.720.10:FF:000027">
    <property type="entry name" value="iduronate 2-sulfatase"/>
    <property type="match status" value="1"/>
</dbReference>
<dbReference type="CDD" id="cd16030">
    <property type="entry name" value="iduronate-2-sulfatase"/>
    <property type="match status" value="1"/>
</dbReference>
<evidence type="ECO:0000256" key="3">
    <source>
        <dbReference type="ARBA" id="ARBA00008779"/>
    </source>
</evidence>
<feature type="domain" description="Sulfatase N-terminal" evidence="18">
    <location>
        <begin position="42"/>
        <end position="422"/>
    </location>
</feature>
<evidence type="ECO:0000256" key="16">
    <source>
        <dbReference type="ARBA" id="ARBA00068336"/>
    </source>
</evidence>
<keyword evidence="7" id="KW-0106">Calcium</keyword>
<dbReference type="AlphaFoldDB" id="H3CJX5"/>
<comment type="subcellular location">
    <subcellularLocation>
        <location evidence="2">Lysosome</location>
    </subcellularLocation>
</comment>
<dbReference type="GO" id="GO:0043202">
    <property type="term" value="C:lysosomal lumen"/>
    <property type="evidence" value="ECO:0007669"/>
    <property type="project" value="UniProtKB-ARBA"/>
</dbReference>
<evidence type="ECO:0000313" key="19">
    <source>
        <dbReference type="Ensembl" id="ENSTNIP00000008554.1"/>
    </source>
</evidence>
<evidence type="ECO:0000256" key="15">
    <source>
        <dbReference type="ARBA" id="ARBA00066413"/>
    </source>
</evidence>
<dbReference type="InterPro" id="IPR017850">
    <property type="entry name" value="Alkaline_phosphatase_core_sf"/>
</dbReference>
<dbReference type="HOGENOM" id="CLU_006332_9_0_1"/>
<keyword evidence="11" id="KW-0458">Lysosome</keyword>
<dbReference type="Ensembl" id="ENSTNIT00000008722.1">
    <property type="protein sequence ID" value="ENSTNIP00000008554.1"/>
    <property type="gene ID" value="ENSTNIG00000005832.1"/>
</dbReference>
<dbReference type="GO" id="GO:0004423">
    <property type="term" value="F:iduronate-2-sulfatase activity"/>
    <property type="evidence" value="ECO:0007669"/>
    <property type="project" value="UniProtKB-EC"/>
</dbReference>
<evidence type="ECO:0000256" key="17">
    <source>
        <dbReference type="ARBA" id="ARBA00081076"/>
    </source>
</evidence>
<keyword evidence="20" id="KW-1185">Reference proteome</keyword>
<dbReference type="InterPro" id="IPR035874">
    <property type="entry name" value="IDS"/>
</dbReference>
<evidence type="ECO:0000256" key="14">
    <source>
        <dbReference type="ARBA" id="ARBA00062513"/>
    </source>
</evidence>
<proteinExistence type="inferred from homology"/>
<evidence type="ECO:0000256" key="5">
    <source>
        <dbReference type="ARBA" id="ARBA00022729"/>
    </source>
</evidence>
<reference evidence="19" key="3">
    <citation type="submission" date="2025-09" db="UniProtKB">
        <authorList>
            <consortium name="Ensembl"/>
        </authorList>
    </citation>
    <scope>IDENTIFICATION</scope>
</reference>
<dbReference type="GO" id="GO:1901136">
    <property type="term" value="P:carbohydrate derivative catabolic process"/>
    <property type="evidence" value="ECO:0007669"/>
    <property type="project" value="UniProtKB-ARBA"/>
</dbReference>
<dbReference type="PANTHER" id="PTHR45953:SF1">
    <property type="entry name" value="IDURONATE 2-SULFATASE"/>
    <property type="match status" value="1"/>
</dbReference>
<dbReference type="SUPFAM" id="SSF53649">
    <property type="entry name" value="Alkaline phosphatase-like"/>
    <property type="match status" value="1"/>
</dbReference>
<dbReference type="Pfam" id="PF00884">
    <property type="entry name" value="Sulfatase"/>
    <property type="match status" value="1"/>
</dbReference>
<evidence type="ECO:0000256" key="10">
    <source>
        <dbReference type="ARBA" id="ARBA00023180"/>
    </source>
</evidence>
<dbReference type="STRING" id="99883.ENSTNIP00000008554"/>
<evidence type="ECO:0000259" key="18">
    <source>
        <dbReference type="Pfam" id="PF00884"/>
    </source>
</evidence>
<keyword evidence="10" id="KW-0325">Glycoprotein</keyword>
<organism evidence="19 20">
    <name type="scientific">Tetraodon nigroviridis</name>
    <name type="common">Spotted green pufferfish</name>
    <name type="synonym">Chelonodon nigroviridis</name>
    <dbReference type="NCBI Taxonomy" id="99883"/>
    <lineage>
        <taxon>Eukaryota</taxon>
        <taxon>Metazoa</taxon>
        <taxon>Chordata</taxon>
        <taxon>Craniata</taxon>
        <taxon>Vertebrata</taxon>
        <taxon>Euteleostomi</taxon>
        <taxon>Actinopterygii</taxon>
        <taxon>Neopterygii</taxon>
        <taxon>Teleostei</taxon>
        <taxon>Neoteleostei</taxon>
        <taxon>Acanthomorphata</taxon>
        <taxon>Eupercaria</taxon>
        <taxon>Tetraodontiformes</taxon>
        <taxon>Tetradontoidea</taxon>
        <taxon>Tetraodontidae</taxon>
        <taxon>Tetraodon</taxon>
    </lineage>
</organism>
<dbReference type="EC" id="3.1.6.13" evidence="15"/>
<dbReference type="GeneTree" id="ENSGT00940000156803"/>
<reference evidence="19" key="2">
    <citation type="submission" date="2025-08" db="UniProtKB">
        <authorList>
            <consortium name="Ensembl"/>
        </authorList>
    </citation>
    <scope>IDENTIFICATION</scope>
</reference>
<comment type="catalytic activity">
    <reaction evidence="12">
        <text>Hydrolysis of the 2-sulfate groups of the L-iduronate 2-sulfate units of dermatan sulfate, heparan sulfate and heparin.</text>
        <dbReference type="EC" id="3.1.6.13"/>
    </reaction>
</comment>
<keyword evidence="6" id="KW-0378">Hydrolase</keyword>
<evidence type="ECO:0000256" key="6">
    <source>
        <dbReference type="ARBA" id="ARBA00022801"/>
    </source>
</evidence>
<dbReference type="OMA" id="HVFTRAY"/>
<evidence type="ECO:0000256" key="13">
    <source>
        <dbReference type="ARBA" id="ARBA00056350"/>
    </source>
</evidence>
<keyword evidence="9" id="KW-1015">Disulfide bond</keyword>
<evidence type="ECO:0000313" key="20">
    <source>
        <dbReference type="Proteomes" id="UP000007303"/>
    </source>
</evidence>
<dbReference type="GO" id="GO:0046872">
    <property type="term" value="F:metal ion binding"/>
    <property type="evidence" value="ECO:0007669"/>
    <property type="project" value="UniProtKB-KW"/>
</dbReference>
<name>H3CJX5_TETNG</name>
<dbReference type="PANTHER" id="PTHR45953">
    <property type="entry name" value="IDURONATE 2-SULFATASE"/>
    <property type="match status" value="1"/>
</dbReference>
<dbReference type="Gene3D" id="3.40.720.10">
    <property type="entry name" value="Alkaline Phosphatase, subunit A"/>
    <property type="match status" value="1"/>
</dbReference>
<comment type="similarity">
    <text evidence="3">Belongs to the sulfatase family.</text>
</comment>
<evidence type="ECO:0000256" key="1">
    <source>
        <dbReference type="ARBA" id="ARBA00001913"/>
    </source>
</evidence>
<accession>H3CJX5</accession>
<sequence>RSPFTFIKLFKTLSTCLLFGLAVFFCVSMEALVDYLSCAERKNVLFIIADDLRTTLGCYKDSLVKSPNIDQLASKSHVFLNAHAQQAVCAPSRTSLLTSRRPDTTRVYDFNTYWRVHSGNYTTIPQYFKSNGYFTMSVGKVFHPGIASNHTDDYPYSWSIPAYHPASFRFEKMKMCKGDDGRLHANLLCAVNVTEQPGGTLPDMESTDEAISLLKSQAEEGNPFFLAVGFHKPHIPFRIPQEYLSLYPIDKMTLAPDPIVPKLLPPVAYNPWTDVRKRDDVKQLNISFPYGPIPKDFQLGIRQHYYAAVSYMDAQVGRLLSALDRLNLSRDTLVVLTSDHGWSLGEHGEWAKYSNFEVATRVPLIFYVPGVTTHHHHHPENASTFPFIDVFKYKDCSFQNKKESQNMVELVDVFPTVTTLIGLKGLKVCPVVSFKVQELLCTDGRNRAHTILHKEKRVNEEAISFSQYPRPSDLPQENSDLPDLKDIKVMGYSLRSWDYRFTLWLGFNPNTFQVNVTDVHAGELYMLAEDPNEDNNVYKLISENLMTKMANVTNTASLQMQMRQQLLYITAGIKKRRIDG</sequence>
<comment type="cofactor">
    <cofactor evidence="1">
        <name>Ca(2+)</name>
        <dbReference type="ChEBI" id="CHEBI:29108"/>
    </cofactor>
</comment>